<protein>
    <submittedName>
        <fullName evidence="2">ATP-binding protein</fullName>
    </submittedName>
</protein>
<organism evidence="2 3">
    <name type="scientific">Metaplanococcus flavidus</name>
    <dbReference type="NCBI Taxonomy" id="569883"/>
    <lineage>
        <taxon>Bacteria</taxon>
        <taxon>Bacillati</taxon>
        <taxon>Bacillota</taxon>
        <taxon>Bacilli</taxon>
        <taxon>Bacillales</taxon>
        <taxon>Caryophanaceae</taxon>
        <taxon>Metaplanococcus</taxon>
    </lineage>
</organism>
<dbReference type="Pfam" id="PF01695">
    <property type="entry name" value="IstB_IS21"/>
    <property type="match status" value="1"/>
</dbReference>
<keyword evidence="2" id="KW-0547">Nucleotide-binding</keyword>
<dbReference type="RefSeq" id="WP_379083384.1">
    <property type="nucleotide sequence ID" value="NZ_JBHTKI010000049.1"/>
</dbReference>
<evidence type="ECO:0000259" key="1">
    <source>
        <dbReference type="Pfam" id="PF01695"/>
    </source>
</evidence>
<evidence type="ECO:0000313" key="2">
    <source>
        <dbReference type="EMBL" id="MFD1032926.1"/>
    </source>
</evidence>
<accession>A0ABW3LHP8</accession>
<keyword evidence="2" id="KW-0067">ATP-binding</keyword>
<dbReference type="InterPro" id="IPR002611">
    <property type="entry name" value="IstB_ATP-bd"/>
</dbReference>
<dbReference type="Proteomes" id="UP001597109">
    <property type="component" value="Unassembled WGS sequence"/>
</dbReference>
<feature type="domain" description="IstB-like ATP-binding" evidence="1">
    <location>
        <begin position="35"/>
        <end position="214"/>
    </location>
</feature>
<keyword evidence="3" id="KW-1185">Reference proteome</keyword>
<sequence length="259" mass="29983">MTMVSDKCMYKECDGTGLIHVIDSNLESLMRICRCRKDREVTIKLQSANIPLDFIECSVENFEIEVYKDKSDKQKAKFVKHAASKFVENYDECKSLGKGLYLFSEMTGSGKSRLAVSIANDLIKKYNLNVLYTSSIDIFTEIKKTFGSDSEYKEHEVLKAYKMAELLIIDDFGVEKSSEWAESIFTQILEERMNNRKLTIFTSNIHTENLSKKFPMGRVQSRIQKMTFPLAMPEESIRLILSEKDNYKLFEEIFSKDII</sequence>
<dbReference type="SUPFAM" id="SSF52540">
    <property type="entry name" value="P-loop containing nucleoside triphosphate hydrolases"/>
    <property type="match status" value="1"/>
</dbReference>
<dbReference type="InterPro" id="IPR027417">
    <property type="entry name" value="P-loop_NTPase"/>
</dbReference>
<name>A0ABW3LHP8_9BACL</name>
<evidence type="ECO:0000313" key="3">
    <source>
        <dbReference type="Proteomes" id="UP001597109"/>
    </source>
</evidence>
<reference evidence="3" key="1">
    <citation type="journal article" date="2019" name="Int. J. Syst. Evol. Microbiol.">
        <title>The Global Catalogue of Microorganisms (GCM) 10K type strain sequencing project: providing services to taxonomists for standard genome sequencing and annotation.</title>
        <authorList>
            <consortium name="The Broad Institute Genomics Platform"/>
            <consortium name="The Broad Institute Genome Sequencing Center for Infectious Disease"/>
            <person name="Wu L."/>
            <person name="Ma J."/>
        </authorList>
    </citation>
    <scope>NUCLEOTIDE SEQUENCE [LARGE SCALE GENOMIC DNA]</scope>
    <source>
        <strain evidence="3">CCUG 56756</strain>
    </source>
</reference>
<comment type="caution">
    <text evidence="2">The sequence shown here is derived from an EMBL/GenBank/DDBJ whole genome shotgun (WGS) entry which is preliminary data.</text>
</comment>
<dbReference type="PANTHER" id="PTHR30050:SF4">
    <property type="entry name" value="ATP-BINDING PROTEIN RV3427C IN INSERTION SEQUENCE-RELATED"/>
    <property type="match status" value="1"/>
</dbReference>
<dbReference type="Gene3D" id="3.40.50.300">
    <property type="entry name" value="P-loop containing nucleotide triphosphate hydrolases"/>
    <property type="match status" value="1"/>
</dbReference>
<dbReference type="PANTHER" id="PTHR30050">
    <property type="entry name" value="CHROMOSOMAL REPLICATION INITIATOR PROTEIN DNAA"/>
    <property type="match status" value="1"/>
</dbReference>
<dbReference type="GO" id="GO:0005524">
    <property type="term" value="F:ATP binding"/>
    <property type="evidence" value="ECO:0007669"/>
    <property type="project" value="UniProtKB-KW"/>
</dbReference>
<proteinExistence type="predicted"/>
<gene>
    <name evidence="2" type="ORF">ACFQ1X_15970</name>
</gene>
<dbReference type="EMBL" id="JBHTKI010000049">
    <property type="protein sequence ID" value="MFD1032926.1"/>
    <property type="molecule type" value="Genomic_DNA"/>
</dbReference>